<dbReference type="InterPro" id="IPR002110">
    <property type="entry name" value="Ankyrin_rpt"/>
</dbReference>
<dbReference type="PANTHER" id="PTHR24189:SF50">
    <property type="entry name" value="ANKYRIN REPEAT AND SOCS BOX PROTEIN 2"/>
    <property type="match status" value="1"/>
</dbReference>
<feature type="repeat" description="ANK" evidence="3">
    <location>
        <begin position="190"/>
        <end position="231"/>
    </location>
</feature>
<dbReference type="AlphaFoldDB" id="A0A9W8Z1L8"/>
<gene>
    <name evidence="4" type="ORF">N0V93_001416</name>
</gene>
<keyword evidence="2 3" id="KW-0040">ANK repeat</keyword>
<dbReference type="PANTHER" id="PTHR24189">
    <property type="entry name" value="MYOTROPHIN"/>
    <property type="match status" value="1"/>
</dbReference>
<dbReference type="PROSITE" id="PS50088">
    <property type="entry name" value="ANK_REPEAT"/>
    <property type="match status" value="1"/>
</dbReference>
<evidence type="ECO:0008006" key="6">
    <source>
        <dbReference type="Google" id="ProtNLM"/>
    </source>
</evidence>
<comment type="caution">
    <text evidence="4">The sequence shown here is derived from an EMBL/GenBank/DDBJ whole genome shotgun (WGS) entry which is preliminary data.</text>
</comment>
<evidence type="ECO:0000313" key="4">
    <source>
        <dbReference type="EMBL" id="KAJ4397192.1"/>
    </source>
</evidence>
<evidence type="ECO:0000256" key="2">
    <source>
        <dbReference type="ARBA" id="ARBA00023043"/>
    </source>
</evidence>
<evidence type="ECO:0000313" key="5">
    <source>
        <dbReference type="Proteomes" id="UP001140453"/>
    </source>
</evidence>
<dbReference type="SUPFAM" id="SSF48403">
    <property type="entry name" value="Ankyrin repeat"/>
    <property type="match status" value="1"/>
</dbReference>
<sequence>MLAQVETIRLLLRNPWRTDFGDVHARDRSGYSPILLAAECCGTAGLRTSEDDDKALEDLQTTTSRAEETILILLAHGASARDVVLRGIEVQATILSLAVANACAALVRRLLEEGADGGAKLTHDLDDRGSAIPYANAGAVQALLDALPVTNIPFSGPSEGVTQRIADTFQKLPLSIADNTSAVVNAQDQQGDTPLHYAARKRRPKNSSEDVALATAQLLCKHGADASIRGRNRGTPLHGTGWLMREGEPVDTILLDILLAHGASTTAAGPCCTGRPGTWPTPTSRDTCFASAARMSAPWTVVAADGVVRGGGSSGAQTGLLAAEDRIRVQTDMMAALVEGLSAEEADSLLDRPDDEGKTPRQLCRAKQDVWRGEEEARRNRAMGLSDDLYHRL</sequence>
<dbReference type="Proteomes" id="UP001140453">
    <property type="component" value="Unassembled WGS sequence"/>
</dbReference>
<keyword evidence="5" id="KW-1185">Reference proteome</keyword>
<evidence type="ECO:0000256" key="3">
    <source>
        <dbReference type="PROSITE-ProRule" id="PRU00023"/>
    </source>
</evidence>
<dbReference type="OrthoDB" id="823504at2759"/>
<dbReference type="InterPro" id="IPR050745">
    <property type="entry name" value="Multifunctional_regulatory"/>
</dbReference>
<dbReference type="Pfam" id="PF00023">
    <property type="entry name" value="Ank"/>
    <property type="match status" value="1"/>
</dbReference>
<dbReference type="InterPro" id="IPR036770">
    <property type="entry name" value="Ankyrin_rpt-contain_sf"/>
</dbReference>
<dbReference type="Gene3D" id="1.25.40.20">
    <property type="entry name" value="Ankyrin repeat-containing domain"/>
    <property type="match status" value="2"/>
</dbReference>
<dbReference type="SMART" id="SM00248">
    <property type="entry name" value="ANK"/>
    <property type="match status" value="3"/>
</dbReference>
<proteinExistence type="predicted"/>
<dbReference type="EMBL" id="JAPEVB010000001">
    <property type="protein sequence ID" value="KAJ4397192.1"/>
    <property type="molecule type" value="Genomic_DNA"/>
</dbReference>
<keyword evidence="1" id="KW-0677">Repeat</keyword>
<organism evidence="4 5">
    <name type="scientific">Gnomoniopsis smithogilvyi</name>
    <dbReference type="NCBI Taxonomy" id="1191159"/>
    <lineage>
        <taxon>Eukaryota</taxon>
        <taxon>Fungi</taxon>
        <taxon>Dikarya</taxon>
        <taxon>Ascomycota</taxon>
        <taxon>Pezizomycotina</taxon>
        <taxon>Sordariomycetes</taxon>
        <taxon>Sordariomycetidae</taxon>
        <taxon>Diaporthales</taxon>
        <taxon>Gnomoniaceae</taxon>
        <taxon>Gnomoniopsis</taxon>
    </lineage>
</organism>
<reference evidence="4" key="1">
    <citation type="submission" date="2022-10" db="EMBL/GenBank/DDBJ databases">
        <title>Tapping the CABI collections for fungal endophytes: first genome assemblies for Collariella, Neodidymelliopsis, Ascochyta clinopodiicola, Didymella pomorum, Didymosphaeria variabile, Neocosmospora piperis and Neocucurbitaria cava.</title>
        <authorList>
            <person name="Hill R."/>
        </authorList>
    </citation>
    <scope>NUCLEOTIDE SEQUENCE</scope>
    <source>
        <strain evidence="4">IMI 355082</strain>
    </source>
</reference>
<protein>
    <recommendedName>
        <fullName evidence="6">Ankyrin</fullName>
    </recommendedName>
</protein>
<accession>A0A9W8Z1L8</accession>
<name>A0A9W8Z1L8_9PEZI</name>
<evidence type="ECO:0000256" key="1">
    <source>
        <dbReference type="ARBA" id="ARBA00022737"/>
    </source>
</evidence>